<reference evidence="2 3" key="1">
    <citation type="submission" date="2019-05" db="EMBL/GenBank/DDBJ databases">
        <title>Emergence of the Ug99 lineage of the wheat stem rust pathogen through somatic hybridization.</title>
        <authorList>
            <person name="Li F."/>
            <person name="Upadhyaya N.M."/>
            <person name="Sperschneider J."/>
            <person name="Matny O."/>
            <person name="Nguyen-Phuc H."/>
            <person name="Mago R."/>
            <person name="Raley C."/>
            <person name="Miller M.E."/>
            <person name="Silverstein K.A.T."/>
            <person name="Henningsen E."/>
            <person name="Hirsch C.D."/>
            <person name="Visser B."/>
            <person name="Pretorius Z.A."/>
            <person name="Steffenson B.J."/>
            <person name="Schwessinger B."/>
            <person name="Dodds P.N."/>
            <person name="Figueroa M."/>
        </authorList>
    </citation>
    <scope>NUCLEOTIDE SEQUENCE [LARGE SCALE GENOMIC DNA]</scope>
    <source>
        <strain evidence="2 3">Ug99</strain>
    </source>
</reference>
<feature type="region of interest" description="Disordered" evidence="1">
    <location>
        <begin position="1"/>
        <end position="60"/>
    </location>
</feature>
<name>A0A5B0PNV9_PUCGR</name>
<dbReference type="EMBL" id="VDEP01000338">
    <property type="protein sequence ID" value="KAA1102402.1"/>
    <property type="molecule type" value="Genomic_DNA"/>
</dbReference>
<organism evidence="2 3">
    <name type="scientific">Puccinia graminis f. sp. tritici</name>
    <dbReference type="NCBI Taxonomy" id="56615"/>
    <lineage>
        <taxon>Eukaryota</taxon>
        <taxon>Fungi</taxon>
        <taxon>Dikarya</taxon>
        <taxon>Basidiomycota</taxon>
        <taxon>Pucciniomycotina</taxon>
        <taxon>Pucciniomycetes</taxon>
        <taxon>Pucciniales</taxon>
        <taxon>Pucciniaceae</taxon>
        <taxon>Puccinia</taxon>
    </lineage>
</organism>
<feature type="compositionally biased region" description="Polar residues" evidence="1">
    <location>
        <begin position="15"/>
        <end position="27"/>
    </location>
</feature>
<evidence type="ECO:0000313" key="2">
    <source>
        <dbReference type="EMBL" id="KAA1102402.1"/>
    </source>
</evidence>
<sequence>MLDVLDYRQDPPPETQESTLGPSQQTPYEGIFFEETLPDRPEPQSQLPDLPEPDELTETIPPVVRQAPVKKSKKAAATRGSDCDGSLLISLDYCFYINNHNPLIPKKHCAASNGKTNWGKITPSKDVMPHLKTNLLDRRWDELQDEILHIIGQSKKNLDVYLDRIKGRLHWLMYISGSHTFPCKRQYYCSSDEQLQVFAEEVARKPLQKVFIRVEMDDPTAKEKSESAKEKSARKEKNVEKSLAIAVGSESERVPLQREEARQLQNGHSDVRGDQVAPFVVQLRQHLEKESNTKPSEVIFWPHKEIPNLVLWVNHDRLWAWAHVLLAKSLGKVTDTNQHVDLNNPPTGSIFKWEKRSGITPLKHRIAVGNPDRSRETRPRELAVGNSSSTNTRSARSSVVVCPNLDPELHDFASEETSVDIKTPEGIYPASKASSESIEYMNELSVDSSISGNYVTDSYLSTPHEHRRKMARSPTGDPTQAFSRMSVGRAGPSPSPTRKIPREPMLPLQPAGKLVTLDEFLVHCNIDVADAMCQTLFKGHDVKHWSFFRGKSDEDLMRIGFTRGLATHLSNGASELEHTFVQQGFESPEV</sequence>
<feature type="compositionally biased region" description="Basic and acidic residues" evidence="1">
    <location>
        <begin position="1"/>
        <end position="11"/>
    </location>
</feature>
<evidence type="ECO:0000313" key="3">
    <source>
        <dbReference type="Proteomes" id="UP000325313"/>
    </source>
</evidence>
<feature type="region of interest" description="Disordered" evidence="1">
    <location>
        <begin position="369"/>
        <end position="398"/>
    </location>
</feature>
<evidence type="ECO:0000256" key="1">
    <source>
        <dbReference type="SAM" id="MobiDB-lite"/>
    </source>
</evidence>
<comment type="caution">
    <text evidence="2">The sequence shown here is derived from an EMBL/GenBank/DDBJ whole genome shotgun (WGS) entry which is preliminary data.</text>
</comment>
<proteinExistence type="predicted"/>
<accession>A0A5B0PNV9</accession>
<protein>
    <submittedName>
        <fullName evidence="2">Uncharacterized protein</fullName>
    </submittedName>
</protein>
<feature type="compositionally biased region" description="Low complexity" evidence="1">
    <location>
        <begin position="386"/>
        <end position="398"/>
    </location>
</feature>
<dbReference type="Proteomes" id="UP000325313">
    <property type="component" value="Unassembled WGS sequence"/>
</dbReference>
<feature type="compositionally biased region" description="Basic and acidic residues" evidence="1">
    <location>
        <begin position="372"/>
        <end position="381"/>
    </location>
</feature>
<feature type="region of interest" description="Disordered" evidence="1">
    <location>
        <begin position="463"/>
        <end position="504"/>
    </location>
</feature>
<dbReference type="AlphaFoldDB" id="A0A5B0PNV9"/>
<gene>
    <name evidence="2" type="ORF">PGTUg99_033091</name>
</gene>